<keyword evidence="7" id="KW-1185">Reference proteome</keyword>
<comment type="similarity">
    <text evidence="1">Belongs to the membrane fusion protein (MFP) (TC 8.A.1) family.</text>
</comment>
<dbReference type="Pfam" id="PF25954">
    <property type="entry name" value="Beta-barrel_RND_2"/>
    <property type="match status" value="1"/>
</dbReference>
<accession>A0ABW3NSQ5</accession>
<dbReference type="InterPro" id="IPR006143">
    <property type="entry name" value="RND_pump_MFP"/>
</dbReference>
<protein>
    <submittedName>
        <fullName evidence="6">Efflux RND transporter periplasmic adaptor subunit</fullName>
    </submittedName>
</protein>
<keyword evidence="3" id="KW-0175">Coiled coil</keyword>
<dbReference type="InterPro" id="IPR030190">
    <property type="entry name" value="MacA_alpha-hairpin_sf"/>
</dbReference>
<dbReference type="PANTHER" id="PTHR30097:SF4">
    <property type="entry name" value="SLR6042 PROTEIN"/>
    <property type="match status" value="1"/>
</dbReference>
<dbReference type="Pfam" id="PF25973">
    <property type="entry name" value="BSH_CzcB"/>
    <property type="match status" value="1"/>
</dbReference>
<organism evidence="6 7">
    <name type="scientific">Salegentibacter chungangensis</name>
    <dbReference type="NCBI Taxonomy" id="1335724"/>
    <lineage>
        <taxon>Bacteria</taxon>
        <taxon>Pseudomonadati</taxon>
        <taxon>Bacteroidota</taxon>
        <taxon>Flavobacteriia</taxon>
        <taxon>Flavobacteriales</taxon>
        <taxon>Flavobacteriaceae</taxon>
        <taxon>Salegentibacter</taxon>
    </lineage>
</organism>
<dbReference type="Gene3D" id="2.40.30.170">
    <property type="match status" value="1"/>
</dbReference>
<evidence type="ECO:0000256" key="3">
    <source>
        <dbReference type="SAM" id="Coils"/>
    </source>
</evidence>
<comment type="caution">
    <text evidence="6">The sequence shown here is derived from an EMBL/GenBank/DDBJ whole genome shotgun (WGS) entry which is preliminary data.</text>
</comment>
<dbReference type="Proteomes" id="UP001597131">
    <property type="component" value="Unassembled WGS sequence"/>
</dbReference>
<dbReference type="RefSeq" id="WP_380744321.1">
    <property type="nucleotide sequence ID" value="NZ_JBHTLI010000001.1"/>
</dbReference>
<evidence type="ECO:0000256" key="2">
    <source>
        <dbReference type="ARBA" id="ARBA00022448"/>
    </source>
</evidence>
<feature type="domain" description="CzcB-like barrel-sandwich hybrid" evidence="5">
    <location>
        <begin position="81"/>
        <end position="225"/>
    </location>
</feature>
<dbReference type="PANTHER" id="PTHR30097">
    <property type="entry name" value="CATION EFFLUX SYSTEM PROTEIN CUSB"/>
    <property type="match status" value="1"/>
</dbReference>
<dbReference type="Gene3D" id="2.40.50.100">
    <property type="match status" value="1"/>
</dbReference>
<dbReference type="InterPro" id="IPR058792">
    <property type="entry name" value="Beta-barrel_RND_2"/>
</dbReference>
<dbReference type="Gene3D" id="6.10.140.1990">
    <property type="match status" value="1"/>
</dbReference>
<dbReference type="InterPro" id="IPR051909">
    <property type="entry name" value="MFP_Cation_Efflux"/>
</dbReference>
<evidence type="ECO:0000313" key="7">
    <source>
        <dbReference type="Proteomes" id="UP001597131"/>
    </source>
</evidence>
<dbReference type="PROSITE" id="PS51257">
    <property type="entry name" value="PROKAR_LIPOPROTEIN"/>
    <property type="match status" value="1"/>
</dbReference>
<reference evidence="7" key="1">
    <citation type="journal article" date="2019" name="Int. J. Syst. Evol. Microbiol.">
        <title>The Global Catalogue of Microorganisms (GCM) 10K type strain sequencing project: providing services to taxonomists for standard genome sequencing and annotation.</title>
        <authorList>
            <consortium name="The Broad Institute Genomics Platform"/>
            <consortium name="The Broad Institute Genome Sequencing Center for Infectious Disease"/>
            <person name="Wu L."/>
            <person name="Ma J."/>
        </authorList>
    </citation>
    <scope>NUCLEOTIDE SEQUENCE [LARGE SCALE GENOMIC DNA]</scope>
    <source>
        <strain evidence="7">CCUG 64793</strain>
    </source>
</reference>
<evidence type="ECO:0000313" key="6">
    <source>
        <dbReference type="EMBL" id="MFD1095517.1"/>
    </source>
</evidence>
<evidence type="ECO:0000259" key="5">
    <source>
        <dbReference type="Pfam" id="PF25973"/>
    </source>
</evidence>
<dbReference type="NCBIfam" id="TIGR01730">
    <property type="entry name" value="RND_mfp"/>
    <property type="match status" value="1"/>
</dbReference>
<name>A0ABW3NSQ5_9FLAO</name>
<feature type="domain" description="CusB-like beta-barrel" evidence="4">
    <location>
        <begin position="233"/>
        <end position="305"/>
    </location>
</feature>
<evidence type="ECO:0000259" key="4">
    <source>
        <dbReference type="Pfam" id="PF25954"/>
    </source>
</evidence>
<dbReference type="EMBL" id="JBHTLI010000001">
    <property type="protein sequence ID" value="MFD1095517.1"/>
    <property type="molecule type" value="Genomic_DNA"/>
</dbReference>
<feature type="coiled-coil region" evidence="3">
    <location>
        <begin position="155"/>
        <end position="189"/>
    </location>
</feature>
<dbReference type="SUPFAM" id="SSF111369">
    <property type="entry name" value="HlyD-like secretion proteins"/>
    <property type="match status" value="1"/>
</dbReference>
<proteinExistence type="inferred from homology"/>
<sequence>MRVIKLLMISFFFFIAACGESKKESGDKPAEKKTSESTPTEVMLSAQQFEALGMKVDTLSTRMMSGFVEANGHLEVPPQSEATVTPVIGGNVSSIRVIEGDVVKRGAVLAYISHPDIIKVQTDYINTANRLNFLEKDYARQKKLYEEGVGSGESFQKAESELQSARGHLKGMKAQLRQLNLNAENIEKGNIQQQIPVISPIDGAIQAVNIKTGQFVQSQANMFEIINTEDVHIDLMVFEKDVPKVEEGQMVYFNISSEPGKEMTARILSISKNFERDPKALHVHAEIENREGNLVPGMYVRGRIALEDSQVKAFPQSAIAKKADKLFVFSAEKEGEDWSFKPIEIIAGASQEEWTAVRFLKEVPSDTEFAFNNAYYLMAEMNKGQGGGHHH</sequence>
<dbReference type="InterPro" id="IPR058647">
    <property type="entry name" value="BSH_CzcB-like"/>
</dbReference>
<gene>
    <name evidence="6" type="ORF">ACFQ3Q_07150</name>
</gene>
<keyword evidence="2" id="KW-0813">Transport</keyword>
<evidence type="ECO:0000256" key="1">
    <source>
        <dbReference type="ARBA" id="ARBA00009477"/>
    </source>
</evidence>